<dbReference type="EMBL" id="ACIL03000013">
    <property type="protein sequence ID" value="ESL03238.1"/>
    <property type="molecule type" value="Genomic_DNA"/>
</dbReference>
<dbReference type="PANTHER" id="PTHR34220">
    <property type="entry name" value="SENSOR HISTIDINE KINASE YPDA"/>
    <property type="match status" value="1"/>
</dbReference>
<dbReference type="Gene3D" id="3.30.565.10">
    <property type="entry name" value="Histidine kinase-like ATPase, C-terminal domain"/>
    <property type="match status" value="1"/>
</dbReference>
<dbReference type="AlphaFoldDB" id="V2Y2P9"/>
<evidence type="ECO:0000259" key="14">
    <source>
        <dbReference type="Pfam" id="PF06580"/>
    </source>
</evidence>
<dbReference type="InterPro" id="IPR036890">
    <property type="entry name" value="HATPase_C_sf"/>
</dbReference>
<dbReference type="InterPro" id="IPR003594">
    <property type="entry name" value="HATPase_dom"/>
</dbReference>
<dbReference type="RefSeq" id="WP_023354980.1">
    <property type="nucleotide sequence ID" value="NZ_KI535368.1"/>
</dbReference>
<keyword evidence="9 12" id="KW-1133">Transmembrane helix</keyword>
<comment type="subcellular location">
    <subcellularLocation>
        <location evidence="1">Cell membrane</location>
        <topology evidence="1">Multi-pass membrane protein</topology>
    </subcellularLocation>
</comment>
<evidence type="ECO:0000256" key="8">
    <source>
        <dbReference type="ARBA" id="ARBA00022840"/>
    </source>
</evidence>
<evidence type="ECO:0000256" key="11">
    <source>
        <dbReference type="ARBA" id="ARBA00023136"/>
    </source>
</evidence>
<protein>
    <submittedName>
        <fullName evidence="15">HAMP domain protein</fullName>
    </submittedName>
</protein>
<evidence type="ECO:0000256" key="4">
    <source>
        <dbReference type="ARBA" id="ARBA00022679"/>
    </source>
</evidence>
<keyword evidence="7" id="KW-0418">Kinase</keyword>
<feature type="domain" description="Signal transduction histidine kinase internal region" evidence="14">
    <location>
        <begin position="390"/>
        <end position="467"/>
    </location>
</feature>
<dbReference type="HOGENOM" id="CLU_020473_6_1_9"/>
<dbReference type="Proteomes" id="UP000018227">
    <property type="component" value="Unassembled WGS sequence"/>
</dbReference>
<keyword evidence="16" id="KW-1185">Reference proteome</keyword>
<evidence type="ECO:0000259" key="13">
    <source>
        <dbReference type="Pfam" id="PF02518"/>
    </source>
</evidence>
<dbReference type="Gene3D" id="6.10.340.10">
    <property type="match status" value="1"/>
</dbReference>
<organism evidence="15 16">
    <name type="scientific">Catonella morbi ATCC 51271</name>
    <dbReference type="NCBI Taxonomy" id="592026"/>
    <lineage>
        <taxon>Bacteria</taxon>
        <taxon>Bacillati</taxon>
        <taxon>Bacillota</taxon>
        <taxon>Clostridia</taxon>
        <taxon>Lachnospirales</taxon>
        <taxon>Lachnospiraceae</taxon>
        <taxon>Catonella</taxon>
    </lineage>
</organism>
<keyword evidence="11 12" id="KW-0472">Membrane</keyword>
<dbReference type="OrthoDB" id="2816297at2"/>
<reference evidence="15 16" key="1">
    <citation type="submission" date="2013-06" db="EMBL/GenBank/DDBJ databases">
        <authorList>
            <person name="Weinstock G."/>
            <person name="Sodergren E."/>
            <person name="Clifton S."/>
            <person name="Fulton L."/>
            <person name="Fulton B."/>
            <person name="Courtney L."/>
            <person name="Fronick C."/>
            <person name="Harrison M."/>
            <person name="Strong C."/>
            <person name="Farmer C."/>
            <person name="Delahaunty K."/>
            <person name="Markovic C."/>
            <person name="Hall O."/>
            <person name="Minx P."/>
            <person name="Tomlinson C."/>
            <person name="Mitreva M."/>
            <person name="Nelson J."/>
            <person name="Hou S."/>
            <person name="Wollam A."/>
            <person name="Pepin K.H."/>
            <person name="Johnson M."/>
            <person name="Bhonagiri V."/>
            <person name="Nash W.E."/>
            <person name="Warren W."/>
            <person name="Chinwalla A."/>
            <person name="Mardis E.R."/>
            <person name="Wilson R.K."/>
        </authorList>
    </citation>
    <scope>NUCLEOTIDE SEQUENCE [LARGE SCALE GENOMIC DNA]</scope>
    <source>
        <strain evidence="15 16">ATCC 51271</strain>
    </source>
</reference>
<dbReference type="PANTHER" id="PTHR34220:SF11">
    <property type="entry name" value="SENSOR PROTEIN KINASE HPTS"/>
    <property type="match status" value="1"/>
</dbReference>
<keyword evidence="4" id="KW-0808">Transferase</keyword>
<evidence type="ECO:0000256" key="6">
    <source>
        <dbReference type="ARBA" id="ARBA00022741"/>
    </source>
</evidence>
<evidence type="ECO:0000256" key="5">
    <source>
        <dbReference type="ARBA" id="ARBA00022692"/>
    </source>
</evidence>
<keyword evidence="10" id="KW-0902">Two-component regulatory system</keyword>
<proteinExistence type="predicted"/>
<dbReference type="GO" id="GO:0000155">
    <property type="term" value="F:phosphorelay sensor kinase activity"/>
    <property type="evidence" value="ECO:0007669"/>
    <property type="project" value="InterPro"/>
</dbReference>
<feature type="transmembrane region" description="Helical" evidence="12">
    <location>
        <begin position="292"/>
        <end position="315"/>
    </location>
</feature>
<evidence type="ECO:0000256" key="9">
    <source>
        <dbReference type="ARBA" id="ARBA00022989"/>
    </source>
</evidence>
<dbReference type="InterPro" id="IPR010559">
    <property type="entry name" value="Sig_transdc_His_kin_internal"/>
</dbReference>
<evidence type="ECO:0000313" key="15">
    <source>
        <dbReference type="EMBL" id="ESL03238.1"/>
    </source>
</evidence>
<name>V2Y2P9_9FIRM</name>
<evidence type="ECO:0000256" key="3">
    <source>
        <dbReference type="ARBA" id="ARBA00022553"/>
    </source>
</evidence>
<dbReference type="GO" id="GO:0005886">
    <property type="term" value="C:plasma membrane"/>
    <property type="evidence" value="ECO:0007669"/>
    <property type="project" value="UniProtKB-SubCell"/>
</dbReference>
<gene>
    <name evidence="15" type="ORF">GCWU0000282_002112</name>
</gene>
<keyword evidence="5 12" id="KW-0812">Transmembrane</keyword>
<feature type="domain" description="Histidine kinase/HSP90-like ATPase" evidence="13">
    <location>
        <begin position="488"/>
        <end position="588"/>
    </location>
</feature>
<keyword evidence="3" id="KW-0597">Phosphoprotein</keyword>
<feature type="transmembrane region" description="Helical" evidence="12">
    <location>
        <begin position="20"/>
        <end position="42"/>
    </location>
</feature>
<keyword evidence="2" id="KW-1003">Cell membrane</keyword>
<dbReference type="InterPro" id="IPR050640">
    <property type="entry name" value="Bact_2-comp_sensor_kinase"/>
</dbReference>
<dbReference type="GO" id="GO:0005524">
    <property type="term" value="F:ATP binding"/>
    <property type="evidence" value="ECO:0007669"/>
    <property type="project" value="UniProtKB-KW"/>
</dbReference>
<evidence type="ECO:0000256" key="7">
    <source>
        <dbReference type="ARBA" id="ARBA00022777"/>
    </source>
</evidence>
<dbReference type="SUPFAM" id="SSF55874">
    <property type="entry name" value="ATPase domain of HSP90 chaperone/DNA topoisomerase II/histidine kinase"/>
    <property type="match status" value="1"/>
</dbReference>
<sequence>MPVNKKLLALILSKYHYKLLFSFLICIALPLIIMGSAFYGIAHKIAGDSILNSVILADDQLNVRINNRINQVKNVADSMRYDMYSLIRKMRNNTKDFSVLANVRDNISLLKSTFNLYHIDIFIDDKNIAASEGLYFHSLKELGKSGIDDITKIDSEWIYKRNYTLPYVLNNKRISQDVAACVRILNNQATGDTEYAYMVLLRGSEFSKMLTDTFESLKLKGYISDKYGTIIAHTDQNLTGLKLKDEDLSFILNQSKNIQENGNVYYNTVKLSNGWYQVTEIPKDYIYKRIYIILKTFILIMFISIPIILMIIFLISGNLTKRISKLSSAMENFKLGNKGADLQISLTTAKNPNYFDEIDKLGVTFLNMQSSINKNMHSILELTLSEEKLKYRLLQSQINPHFLYNILGTIKTCQSIGKIDVANHMISNLTQFYRMSLRKSGEKIKIKDELEIARLYLEMEQLCRKDKLSWEINTEDGIENYLICKFTLQPFLENSILHGYSAENQIIHIVITVSYGDDEVIITIEDNGCGIPKEKLEQIRYKLVNHVVDYNKHFGICNVNKRISGADFGNGVVLIESEEKKGTCITIKYAQMEENV</sequence>
<accession>V2Y2P9</accession>
<dbReference type="eggNOG" id="COG2972">
    <property type="taxonomic scope" value="Bacteria"/>
</dbReference>
<evidence type="ECO:0000256" key="12">
    <source>
        <dbReference type="SAM" id="Phobius"/>
    </source>
</evidence>
<keyword evidence="8" id="KW-0067">ATP-binding</keyword>
<dbReference type="Pfam" id="PF02518">
    <property type="entry name" value="HATPase_c"/>
    <property type="match status" value="1"/>
</dbReference>
<evidence type="ECO:0000313" key="16">
    <source>
        <dbReference type="Proteomes" id="UP000018227"/>
    </source>
</evidence>
<evidence type="ECO:0000256" key="2">
    <source>
        <dbReference type="ARBA" id="ARBA00022475"/>
    </source>
</evidence>
<dbReference type="Pfam" id="PF06580">
    <property type="entry name" value="His_kinase"/>
    <property type="match status" value="1"/>
</dbReference>
<dbReference type="STRING" id="592026.GCWU0000282_002112"/>
<evidence type="ECO:0000256" key="10">
    <source>
        <dbReference type="ARBA" id="ARBA00023012"/>
    </source>
</evidence>
<keyword evidence="6" id="KW-0547">Nucleotide-binding</keyword>
<comment type="caution">
    <text evidence="15">The sequence shown here is derived from an EMBL/GenBank/DDBJ whole genome shotgun (WGS) entry which is preliminary data.</text>
</comment>
<evidence type="ECO:0000256" key="1">
    <source>
        <dbReference type="ARBA" id="ARBA00004651"/>
    </source>
</evidence>